<dbReference type="PANTHER" id="PTHR43404">
    <property type="entry name" value="LIPOPOLYSACCHARIDE CHOLINEPHOSPHOTRANSFERASE LICD"/>
    <property type="match status" value="1"/>
</dbReference>
<evidence type="ECO:0000313" key="3">
    <source>
        <dbReference type="EMBL" id="BCB22783.1"/>
    </source>
</evidence>
<accession>A0A6S6I1B1</accession>
<feature type="domain" description="LicD/FKTN/FKRP nucleotidyltransferase" evidence="1">
    <location>
        <begin position="19"/>
        <end position="257"/>
    </location>
</feature>
<name>A0A6S6I1B1_9FIRM</name>
<dbReference type="EMBL" id="LC528611">
    <property type="protein sequence ID" value="BCB22762.1"/>
    <property type="molecule type" value="Genomic_DNA"/>
</dbReference>
<reference evidence="2" key="1">
    <citation type="submission" date="2020-02" db="EMBL/GenBank/DDBJ databases">
        <title>Development of a multiplex PCR-based assay for rapid serotyping of Erysipelothrix species.</title>
        <authorList>
            <person name="Shimoji Y."/>
            <person name="Shiraiwa K."/>
            <person name="Tominaga H."/>
            <person name="Nishikawa S."/>
            <person name="Eguchi M."/>
            <person name="Hikono H."/>
            <person name="Ogawa Y."/>
        </authorList>
    </citation>
    <scope>NUCLEOTIDE SEQUENCE</scope>
    <source>
        <strain evidence="3">Iszap-4</strain>
        <strain evidence="2">P-43</strain>
    </source>
</reference>
<dbReference type="PANTHER" id="PTHR43404:SF2">
    <property type="entry name" value="LIPOPOLYSACCHARIDE CHOLINEPHOSPHOTRANSFERASE LICD"/>
    <property type="match status" value="1"/>
</dbReference>
<evidence type="ECO:0000259" key="1">
    <source>
        <dbReference type="Pfam" id="PF04991"/>
    </source>
</evidence>
<dbReference type="AlphaFoldDB" id="A0A6S6I1B1"/>
<dbReference type="EMBL" id="LC528613">
    <property type="protein sequence ID" value="BCB22783.1"/>
    <property type="molecule type" value="Genomic_DNA"/>
</dbReference>
<dbReference type="InterPro" id="IPR007074">
    <property type="entry name" value="LicD/FKTN/FKRP_NTP_transf"/>
</dbReference>
<dbReference type="GO" id="GO:0009100">
    <property type="term" value="P:glycoprotein metabolic process"/>
    <property type="evidence" value="ECO:0007669"/>
    <property type="project" value="UniProtKB-ARBA"/>
</dbReference>
<organism evidence="2">
    <name type="scientific">Erysipelothrix tonsillarum</name>
    <dbReference type="NCBI Taxonomy" id="38402"/>
    <lineage>
        <taxon>Bacteria</taxon>
        <taxon>Bacillati</taxon>
        <taxon>Bacillota</taxon>
        <taxon>Erysipelotrichia</taxon>
        <taxon>Erysipelotrichales</taxon>
        <taxon>Erysipelotrichaceae</taxon>
        <taxon>Erysipelothrix</taxon>
    </lineage>
</organism>
<proteinExistence type="predicted"/>
<dbReference type="RefSeq" id="WP_018580164.1">
    <property type="nucleotide sequence ID" value="NZ_CBCRTJ010000002.1"/>
</dbReference>
<sequence>MNNIQKDSLSVLKDFHEFCVEHNLKYSTAFGTLLGTIRHKGYIPWDDDIDVVMPWEDYLRFIALASENRTRFDAFFLQNSDTDKNYHNLYVKLRNNNGKEYIENSNSHIKLHRGAWIDIFPAIPTSKDPKEIEQDFYYIDKMIRNIDIMTLVKPSKKDRFIKKTIKSIVFYFNKTIYSHNPLLSFYEKKIRQRLEGMYDKDGHLAVVYTIHLNGNYEEFRNYFLDINMFDNLELRNFEDIKVYCFKEYDFVLTNAYGDYMKIPDEKDRVTHNIIDL</sequence>
<dbReference type="InterPro" id="IPR052942">
    <property type="entry name" value="LPS_cholinephosphotransferase"/>
</dbReference>
<protein>
    <submittedName>
        <fullName evidence="2">LicD family protein</fullName>
    </submittedName>
</protein>
<evidence type="ECO:0000313" key="2">
    <source>
        <dbReference type="EMBL" id="BCB22762.1"/>
    </source>
</evidence>
<dbReference type="Pfam" id="PF04991">
    <property type="entry name" value="LicD"/>
    <property type="match status" value="1"/>
</dbReference>